<reference evidence="3 4" key="1">
    <citation type="submission" date="2010-03" db="EMBL/GenBank/DDBJ databases">
        <title>Complete sequence of Sideroxydans lithotrophicus ES-1.</title>
        <authorList>
            <consortium name="US DOE Joint Genome Institute"/>
            <person name="Lucas S."/>
            <person name="Copeland A."/>
            <person name="Lapidus A."/>
            <person name="Cheng J.-F."/>
            <person name="Bruce D."/>
            <person name="Goodwin L."/>
            <person name="Pitluck S."/>
            <person name="Munk A.C."/>
            <person name="Detter J.C."/>
            <person name="Han C."/>
            <person name="Tapia R."/>
            <person name="Larimer F."/>
            <person name="Land M."/>
            <person name="Hauser L."/>
            <person name="Kyrpides N."/>
            <person name="Ivanova N."/>
            <person name="Emerson D."/>
            <person name="Woyke T."/>
        </authorList>
    </citation>
    <scope>NUCLEOTIDE SEQUENCE [LARGE SCALE GENOMIC DNA]</scope>
    <source>
        <strain evidence="3 4">ES-1</strain>
    </source>
</reference>
<protein>
    <submittedName>
        <fullName evidence="3">Glycosyl transferase family 11</fullName>
    </submittedName>
</protein>
<dbReference type="InterPro" id="IPR002516">
    <property type="entry name" value="Glyco_trans_11"/>
</dbReference>
<gene>
    <name evidence="3" type="ordered locus">Slit_2889</name>
</gene>
<accession>D5CQ93</accession>
<dbReference type="PANTHER" id="PTHR11927">
    <property type="entry name" value="GALACTOSIDE 2-L-FUCOSYLTRANSFERASE"/>
    <property type="match status" value="1"/>
</dbReference>
<dbReference type="eggNOG" id="ENOG502ZC3Y">
    <property type="taxonomic scope" value="Bacteria"/>
</dbReference>
<name>D5CQ93_SIDLE</name>
<evidence type="ECO:0000256" key="2">
    <source>
        <dbReference type="ARBA" id="ARBA00022679"/>
    </source>
</evidence>
<dbReference type="Gene3D" id="3.40.50.11350">
    <property type="match status" value="1"/>
</dbReference>
<keyword evidence="1" id="KW-0328">Glycosyltransferase</keyword>
<sequence>MVISNIIGGLGNQMFQYAAARALSLKLEVPLKLDISGFTNYALHQGFELDRIFGCKIEIASEADVHEILGWQSASGIRRVVSRPGMSIFRRKGFVVEPHFSYWNGIRKITGDCYLAGYWQSEKYFLDAAVEIRKDFSFKLPLDSHNAELAEKIDQENAVSLHIRRGDYANNPLTAATHGLCSLDYYRKSIKHIAGQVRNPYFFVFSDDIAWVKDNLEIEFPSQYVDYNHGSMSFNDMRLMSLCKHHIIANSSFSWWGAWLNPNPEKVVIAPERWFANRTDVQDLLPPGWVKL</sequence>
<evidence type="ECO:0000256" key="1">
    <source>
        <dbReference type="ARBA" id="ARBA00022676"/>
    </source>
</evidence>
<proteinExistence type="predicted"/>
<keyword evidence="4" id="KW-1185">Reference proteome</keyword>
<organism evidence="3 4">
    <name type="scientific">Sideroxydans lithotrophicus (strain ES-1)</name>
    <dbReference type="NCBI Taxonomy" id="580332"/>
    <lineage>
        <taxon>Bacteria</taxon>
        <taxon>Pseudomonadati</taxon>
        <taxon>Pseudomonadota</taxon>
        <taxon>Betaproteobacteria</taxon>
        <taxon>Nitrosomonadales</taxon>
        <taxon>Gallionellaceae</taxon>
        <taxon>Sideroxydans</taxon>
    </lineage>
</organism>
<dbReference type="RefSeq" id="WP_013031010.1">
    <property type="nucleotide sequence ID" value="NC_013959.1"/>
</dbReference>
<dbReference type="PANTHER" id="PTHR11927:SF9">
    <property type="entry name" value="L-FUCOSYLTRANSFERASE"/>
    <property type="match status" value="1"/>
</dbReference>
<dbReference type="AlphaFoldDB" id="D5CQ93"/>
<dbReference type="Proteomes" id="UP000001625">
    <property type="component" value="Chromosome"/>
</dbReference>
<dbReference type="STRING" id="580332.Slit_2889"/>
<dbReference type="HOGENOM" id="CLU_043399_3_1_4"/>
<dbReference type="GO" id="GO:0008107">
    <property type="term" value="F:galactoside 2-alpha-L-fucosyltransferase activity"/>
    <property type="evidence" value="ECO:0007669"/>
    <property type="project" value="InterPro"/>
</dbReference>
<dbReference type="EMBL" id="CP001965">
    <property type="protein sequence ID" value="ADE13114.1"/>
    <property type="molecule type" value="Genomic_DNA"/>
</dbReference>
<evidence type="ECO:0000313" key="4">
    <source>
        <dbReference type="Proteomes" id="UP000001625"/>
    </source>
</evidence>
<dbReference type="OrthoDB" id="9794601at2"/>
<dbReference type="CDD" id="cd11301">
    <property type="entry name" value="Fut1_Fut2_like"/>
    <property type="match status" value="1"/>
</dbReference>
<keyword evidence="2 3" id="KW-0808">Transferase</keyword>
<dbReference type="Pfam" id="PF01531">
    <property type="entry name" value="Glyco_transf_11"/>
    <property type="match status" value="1"/>
</dbReference>
<dbReference type="CAZy" id="GT11">
    <property type="family name" value="Glycosyltransferase Family 11"/>
</dbReference>
<dbReference type="KEGG" id="slt:Slit_2889"/>
<dbReference type="GO" id="GO:0005975">
    <property type="term" value="P:carbohydrate metabolic process"/>
    <property type="evidence" value="ECO:0007669"/>
    <property type="project" value="InterPro"/>
</dbReference>
<evidence type="ECO:0000313" key="3">
    <source>
        <dbReference type="EMBL" id="ADE13114.1"/>
    </source>
</evidence>
<dbReference type="GO" id="GO:0016020">
    <property type="term" value="C:membrane"/>
    <property type="evidence" value="ECO:0007669"/>
    <property type="project" value="InterPro"/>
</dbReference>